<protein>
    <submittedName>
        <fullName evidence="1">Uncharacterized protein</fullName>
    </submittedName>
</protein>
<sequence length="39" mass="4356">TISKSGRFLYSLDLDELIRLGYISDSGGEPVRSQLLAER</sequence>
<proteinExistence type="predicted"/>
<evidence type="ECO:0000313" key="1">
    <source>
        <dbReference type="EMBL" id="SUZ96919.1"/>
    </source>
</evidence>
<name>A0A381S0L1_9ZZZZ</name>
<feature type="non-terminal residue" evidence="1">
    <location>
        <position position="1"/>
    </location>
</feature>
<organism evidence="1">
    <name type="scientific">marine metagenome</name>
    <dbReference type="NCBI Taxonomy" id="408172"/>
    <lineage>
        <taxon>unclassified sequences</taxon>
        <taxon>metagenomes</taxon>
        <taxon>ecological metagenomes</taxon>
    </lineage>
</organism>
<gene>
    <name evidence="1" type="ORF">METZ01_LOCUS49773</name>
</gene>
<dbReference type="EMBL" id="UINC01002461">
    <property type="protein sequence ID" value="SUZ96919.1"/>
    <property type="molecule type" value="Genomic_DNA"/>
</dbReference>
<dbReference type="AlphaFoldDB" id="A0A381S0L1"/>
<accession>A0A381S0L1</accession>
<reference evidence="1" key="1">
    <citation type="submission" date="2018-05" db="EMBL/GenBank/DDBJ databases">
        <authorList>
            <person name="Lanie J.A."/>
            <person name="Ng W.-L."/>
            <person name="Kazmierczak K.M."/>
            <person name="Andrzejewski T.M."/>
            <person name="Davidsen T.M."/>
            <person name="Wayne K.J."/>
            <person name="Tettelin H."/>
            <person name="Glass J.I."/>
            <person name="Rusch D."/>
            <person name="Podicherti R."/>
            <person name="Tsui H.-C.T."/>
            <person name="Winkler M.E."/>
        </authorList>
    </citation>
    <scope>NUCLEOTIDE SEQUENCE</scope>
</reference>